<reference evidence="2" key="1">
    <citation type="journal article" date="2023" name="G3 (Bethesda)">
        <title>A reference genome for the long-term kleptoplast-retaining sea slug Elysia crispata morphotype clarki.</title>
        <authorList>
            <person name="Eastman K.E."/>
            <person name="Pendleton A.L."/>
            <person name="Shaikh M.A."/>
            <person name="Suttiyut T."/>
            <person name="Ogas R."/>
            <person name="Tomko P."/>
            <person name="Gavelis G."/>
            <person name="Widhalm J.R."/>
            <person name="Wisecaver J.H."/>
        </authorList>
    </citation>
    <scope>NUCLEOTIDE SEQUENCE</scope>
    <source>
        <strain evidence="2">ECLA1</strain>
    </source>
</reference>
<evidence type="ECO:0000256" key="1">
    <source>
        <dbReference type="SAM" id="MobiDB-lite"/>
    </source>
</evidence>
<dbReference type="EMBL" id="JAWDGP010006072">
    <property type="protein sequence ID" value="KAK3747811.1"/>
    <property type="molecule type" value="Genomic_DNA"/>
</dbReference>
<dbReference type="Proteomes" id="UP001283361">
    <property type="component" value="Unassembled WGS sequence"/>
</dbReference>
<name>A0AAE0YJR1_9GAST</name>
<keyword evidence="3" id="KW-1185">Reference proteome</keyword>
<evidence type="ECO:0000313" key="3">
    <source>
        <dbReference type="Proteomes" id="UP001283361"/>
    </source>
</evidence>
<organism evidence="2 3">
    <name type="scientific">Elysia crispata</name>
    <name type="common">lettuce slug</name>
    <dbReference type="NCBI Taxonomy" id="231223"/>
    <lineage>
        <taxon>Eukaryota</taxon>
        <taxon>Metazoa</taxon>
        <taxon>Spiralia</taxon>
        <taxon>Lophotrochozoa</taxon>
        <taxon>Mollusca</taxon>
        <taxon>Gastropoda</taxon>
        <taxon>Heterobranchia</taxon>
        <taxon>Euthyneura</taxon>
        <taxon>Panpulmonata</taxon>
        <taxon>Sacoglossa</taxon>
        <taxon>Placobranchoidea</taxon>
        <taxon>Plakobranchidae</taxon>
        <taxon>Elysia</taxon>
    </lineage>
</organism>
<feature type="region of interest" description="Disordered" evidence="1">
    <location>
        <begin position="1"/>
        <end position="54"/>
    </location>
</feature>
<evidence type="ECO:0000313" key="2">
    <source>
        <dbReference type="EMBL" id="KAK3747811.1"/>
    </source>
</evidence>
<sequence>MVAPRKDKNAPSGQPVGMFAPNEMRGNHKRPCPPSPPKGGGDVLPRPGKRRMPAVFPDGGVLALRAKTGFTLRGGVFDGRVSASPSRHREGGTGFAPLKRVFALQNMPD</sequence>
<accession>A0AAE0YJR1</accession>
<gene>
    <name evidence="2" type="ORF">RRG08_057355</name>
</gene>
<comment type="caution">
    <text evidence="2">The sequence shown here is derived from an EMBL/GenBank/DDBJ whole genome shotgun (WGS) entry which is preliminary data.</text>
</comment>
<proteinExistence type="predicted"/>
<protein>
    <submittedName>
        <fullName evidence="2">Uncharacterized protein</fullName>
    </submittedName>
</protein>
<dbReference type="AlphaFoldDB" id="A0AAE0YJR1"/>